<protein>
    <submittedName>
        <fullName evidence="1">Uncharacterized protein</fullName>
    </submittedName>
</protein>
<dbReference type="Proteomes" id="UP001148629">
    <property type="component" value="Unassembled WGS sequence"/>
</dbReference>
<accession>A0ACC1RE26</accession>
<evidence type="ECO:0000313" key="1">
    <source>
        <dbReference type="EMBL" id="KAJ3509970.1"/>
    </source>
</evidence>
<dbReference type="EMBL" id="JANRMS010004292">
    <property type="protein sequence ID" value="KAJ3509970.1"/>
    <property type="molecule type" value="Genomic_DNA"/>
</dbReference>
<sequence length="199" mass="23389">MPTLYLNITSAFLEKHTLKDHATKTSSQGQFFFVSHTTMSLPIGLPQRYTFDTFVAMHWREVDADLATPMLQAALRELWDDWVSYQNEDYRFDPWTEDVDRIVLLVAVEPDRWCYNRLNPNKENWVELSHAARFVLKWEAFAESQNTGFRMSLLPEIERFRVIDHGLCLARLYIKTRQTEESRRPTASVVEIPDSEISD</sequence>
<comment type="caution">
    <text evidence="1">The sequence shown here is derived from an EMBL/GenBank/DDBJ whole genome shotgun (WGS) entry which is preliminary data.</text>
</comment>
<organism evidence="1 2">
    <name type="scientific">Fusarium decemcellulare</name>
    <dbReference type="NCBI Taxonomy" id="57161"/>
    <lineage>
        <taxon>Eukaryota</taxon>
        <taxon>Fungi</taxon>
        <taxon>Dikarya</taxon>
        <taxon>Ascomycota</taxon>
        <taxon>Pezizomycotina</taxon>
        <taxon>Sordariomycetes</taxon>
        <taxon>Hypocreomycetidae</taxon>
        <taxon>Hypocreales</taxon>
        <taxon>Nectriaceae</taxon>
        <taxon>Fusarium</taxon>
        <taxon>Fusarium decemcellulare species complex</taxon>
    </lineage>
</organism>
<reference evidence="1" key="1">
    <citation type="submission" date="2022-08" db="EMBL/GenBank/DDBJ databases">
        <title>Genome Sequence of Fusarium decemcellulare.</title>
        <authorList>
            <person name="Buettner E."/>
        </authorList>
    </citation>
    <scope>NUCLEOTIDE SEQUENCE</scope>
    <source>
        <strain evidence="1">Babe19</strain>
    </source>
</reference>
<keyword evidence="2" id="KW-1185">Reference proteome</keyword>
<proteinExistence type="predicted"/>
<name>A0ACC1RE26_9HYPO</name>
<evidence type="ECO:0000313" key="2">
    <source>
        <dbReference type="Proteomes" id="UP001148629"/>
    </source>
</evidence>
<gene>
    <name evidence="1" type="ORF">NM208_g15598</name>
</gene>